<accession>A0A3B0WIE0</accession>
<evidence type="ECO:0000313" key="1">
    <source>
        <dbReference type="EMBL" id="VAW55615.1"/>
    </source>
</evidence>
<gene>
    <name evidence="1" type="ORF">MNBD_GAMMA05-2182</name>
</gene>
<name>A0A3B0WIE0_9ZZZZ</name>
<dbReference type="InterPro" id="IPR019734">
    <property type="entry name" value="TPR_rpt"/>
</dbReference>
<evidence type="ECO:0008006" key="2">
    <source>
        <dbReference type="Google" id="ProtNLM"/>
    </source>
</evidence>
<proteinExistence type="predicted"/>
<dbReference type="Pfam" id="PF13174">
    <property type="entry name" value="TPR_6"/>
    <property type="match status" value="2"/>
</dbReference>
<reference evidence="1" key="1">
    <citation type="submission" date="2018-06" db="EMBL/GenBank/DDBJ databases">
        <authorList>
            <person name="Zhirakovskaya E."/>
        </authorList>
    </citation>
    <scope>NUCLEOTIDE SEQUENCE</scope>
</reference>
<dbReference type="SUPFAM" id="SSF48452">
    <property type="entry name" value="TPR-like"/>
    <property type="match status" value="1"/>
</dbReference>
<organism evidence="1">
    <name type="scientific">hydrothermal vent metagenome</name>
    <dbReference type="NCBI Taxonomy" id="652676"/>
    <lineage>
        <taxon>unclassified sequences</taxon>
        <taxon>metagenomes</taxon>
        <taxon>ecological metagenomes</taxon>
    </lineage>
</organism>
<dbReference type="Gene3D" id="1.25.40.10">
    <property type="entry name" value="Tetratricopeptide repeat domain"/>
    <property type="match status" value="1"/>
</dbReference>
<dbReference type="InterPro" id="IPR011990">
    <property type="entry name" value="TPR-like_helical_dom_sf"/>
</dbReference>
<dbReference type="EMBL" id="UOFE01000049">
    <property type="protein sequence ID" value="VAW55615.1"/>
    <property type="molecule type" value="Genomic_DNA"/>
</dbReference>
<dbReference type="AlphaFoldDB" id="A0A3B0WIE0"/>
<sequence length="184" mass="20357">MKNLSIILMLVFSVAIPAYAVDQGADEKSSIVVKKESKSVFKGLLYKVWGRLRALNPQLRTNKTRDRTVVTMGIRGAETTSSIIEPYWKGDKTDDESYVAELTTYTNAQQFAEDGDLQKAVSALDEFIEDYSDSELVPNAQFALGISQGGLGKIDASKETLQEFVNDYPKHPLVADAKQVMAEL</sequence>
<protein>
    <recommendedName>
        <fullName evidence="2">Outer membrane lipoprotein BamD-like domain-containing protein</fullName>
    </recommendedName>
</protein>